<feature type="region of interest" description="Disordered" evidence="5">
    <location>
        <begin position="143"/>
        <end position="164"/>
    </location>
</feature>
<comment type="caution">
    <text evidence="6">The sequence shown here is derived from an EMBL/GenBank/DDBJ whole genome shotgun (WGS) entry which is preliminary data.</text>
</comment>
<evidence type="ECO:0000256" key="3">
    <source>
        <dbReference type="ARBA" id="ARBA00023274"/>
    </source>
</evidence>
<dbReference type="NCBIfam" id="TIGR00009">
    <property type="entry name" value="L28"/>
    <property type="match status" value="1"/>
</dbReference>
<keyword evidence="3" id="KW-0687">Ribonucleoprotein</keyword>
<keyword evidence="2" id="KW-0689">Ribosomal protein</keyword>
<gene>
    <name evidence="6" type="ORF">WJX74_010031</name>
</gene>
<keyword evidence="7" id="KW-1185">Reference proteome</keyword>
<protein>
    <recommendedName>
        <fullName evidence="4">Large ribosomal subunit protein bL28c</fullName>
    </recommendedName>
</protein>
<dbReference type="EMBL" id="JALJOS010000002">
    <property type="protein sequence ID" value="KAK9843300.1"/>
    <property type="molecule type" value="Genomic_DNA"/>
</dbReference>
<evidence type="ECO:0000256" key="2">
    <source>
        <dbReference type="ARBA" id="ARBA00022980"/>
    </source>
</evidence>
<dbReference type="InterPro" id="IPR001383">
    <property type="entry name" value="Ribosomal_bL28_bact-type"/>
</dbReference>
<dbReference type="InterPro" id="IPR026569">
    <property type="entry name" value="Ribosomal_bL28"/>
</dbReference>
<dbReference type="SUPFAM" id="SSF143800">
    <property type="entry name" value="L28p-like"/>
    <property type="match status" value="1"/>
</dbReference>
<dbReference type="InterPro" id="IPR034704">
    <property type="entry name" value="Ribosomal_bL28/bL31-like_sf"/>
</dbReference>
<evidence type="ECO:0000313" key="7">
    <source>
        <dbReference type="Proteomes" id="UP001438707"/>
    </source>
</evidence>
<dbReference type="GO" id="GO:0006412">
    <property type="term" value="P:translation"/>
    <property type="evidence" value="ECO:0007669"/>
    <property type="project" value="InterPro"/>
</dbReference>
<organism evidence="6 7">
    <name type="scientific">Apatococcus lobatus</name>
    <dbReference type="NCBI Taxonomy" id="904363"/>
    <lineage>
        <taxon>Eukaryota</taxon>
        <taxon>Viridiplantae</taxon>
        <taxon>Chlorophyta</taxon>
        <taxon>core chlorophytes</taxon>
        <taxon>Trebouxiophyceae</taxon>
        <taxon>Chlorellales</taxon>
        <taxon>Chlorellaceae</taxon>
        <taxon>Apatococcus</taxon>
    </lineage>
</organism>
<accession>A0AAW1SA33</accession>
<evidence type="ECO:0000256" key="1">
    <source>
        <dbReference type="ARBA" id="ARBA00008760"/>
    </source>
</evidence>
<evidence type="ECO:0000256" key="5">
    <source>
        <dbReference type="SAM" id="MobiDB-lite"/>
    </source>
</evidence>
<dbReference type="InterPro" id="IPR037147">
    <property type="entry name" value="Ribosomal_bL28_sf"/>
</dbReference>
<dbReference type="AlphaFoldDB" id="A0AAW1SA33"/>
<name>A0AAW1SA33_9CHLO</name>
<dbReference type="HAMAP" id="MF_00373">
    <property type="entry name" value="Ribosomal_bL28"/>
    <property type="match status" value="1"/>
</dbReference>
<proteinExistence type="inferred from homology"/>
<dbReference type="Proteomes" id="UP001438707">
    <property type="component" value="Unassembled WGS sequence"/>
</dbReference>
<evidence type="ECO:0000313" key="6">
    <source>
        <dbReference type="EMBL" id="KAK9843300.1"/>
    </source>
</evidence>
<dbReference type="PANTHER" id="PTHR13528">
    <property type="entry name" value="39S RIBOSOMAL PROTEIN L28, MITOCHONDRIAL"/>
    <property type="match status" value="1"/>
</dbReference>
<dbReference type="Gene3D" id="2.30.170.40">
    <property type="entry name" value="Ribosomal protein L28/L24"/>
    <property type="match status" value="1"/>
</dbReference>
<dbReference type="GO" id="GO:0003735">
    <property type="term" value="F:structural constituent of ribosome"/>
    <property type="evidence" value="ECO:0007669"/>
    <property type="project" value="InterPro"/>
</dbReference>
<dbReference type="PANTHER" id="PTHR13528:SF2">
    <property type="entry name" value="LARGE RIBOSOMAL SUBUNIT PROTEIN BL28M"/>
    <property type="match status" value="1"/>
</dbReference>
<sequence>MHLQPHVKLGGSHSTFSGQPRCLQPLRRCTQTDRSTPLLVQASKVCDLTGKTANNGYNVTFSHKRNRRKQYANLQTRKLYWTEGQRWVHLKVSTKAIRTVEMKGLQRVAKDNGVDLTKFPYTDMRPARREWLAAREEIKPPMNKDWLGKSRRMKNPEKLAASKKQPLEARYLSGRVVLLRKEAPSP</sequence>
<dbReference type="GO" id="GO:0005840">
    <property type="term" value="C:ribosome"/>
    <property type="evidence" value="ECO:0007669"/>
    <property type="project" value="UniProtKB-KW"/>
</dbReference>
<dbReference type="Pfam" id="PF00830">
    <property type="entry name" value="Ribosomal_L28"/>
    <property type="match status" value="1"/>
</dbReference>
<dbReference type="GO" id="GO:1990904">
    <property type="term" value="C:ribonucleoprotein complex"/>
    <property type="evidence" value="ECO:0007669"/>
    <property type="project" value="UniProtKB-KW"/>
</dbReference>
<reference evidence="6 7" key="1">
    <citation type="journal article" date="2024" name="Nat. Commun.">
        <title>Phylogenomics reveals the evolutionary origins of lichenization in chlorophyte algae.</title>
        <authorList>
            <person name="Puginier C."/>
            <person name="Libourel C."/>
            <person name="Otte J."/>
            <person name="Skaloud P."/>
            <person name="Haon M."/>
            <person name="Grisel S."/>
            <person name="Petersen M."/>
            <person name="Berrin J.G."/>
            <person name="Delaux P.M."/>
            <person name="Dal Grande F."/>
            <person name="Keller J."/>
        </authorList>
    </citation>
    <scope>NUCLEOTIDE SEQUENCE [LARGE SCALE GENOMIC DNA]</scope>
    <source>
        <strain evidence="6 7">SAG 2145</strain>
    </source>
</reference>
<evidence type="ECO:0000256" key="4">
    <source>
        <dbReference type="ARBA" id="ARBA00035265"/>
    </source>
</evidence>
<comment type="similarity">
    <text evidence="1">Belongs to the bacterial ribosomal protein bL28 family.</text>
</comment>